<sequence>MQNFWNERYGKQEMIYGSEPNDFFREQLSKLTPGKLLLPAEGEGRNAVYAAQQRWDVLAFDYSDAGRAKAMQLAAQKGVNINYEVADAQTFSATPESLDAVALIYAHMPPTARTTLHQNIMTWLKPGGKLIVEAFHLKQLEGYPSGGPKNEDMLYTAATLIEDFKGMQVEYVKEEEIELAEGTYHLGKGYVTRLVASKP</sequence>
<dbReference type="SUPFAM" id="SSF53335">
    <property type="entry name" value="S-adenosyl-L-methionine-dependent methyltransferases"/>
    <property type="match status" value="1"/>
</dbReference>
<accession>A0ABS7CVW1</accession>
<dbReference type="GO" id="GO:0032259">
    <property type="term" value="P:methylation"/>
    <property type="evidence" value="ECO:0007669"/>
    <property type="project" value="UniProtKB-KW"/>
</dbReference>
<evidence type="ECO:0000313" key="4">
    <source>
        <dbReference type="Proteomes" id="UP000813018"/>
    </source>
</evidence>
<dbReference type="PANTHER" id="PTHR43861:SF3">
    <property type="entry name" value="PUTATIVE (AFU_ORTHOLOGUE AFUA_2G14390)-RELATED"/>
    <property type="match status" value="1"/>
</dbReference>
<feature type="domain" description="Methyltransferase" evidence="2">
    <location>
        <begin position="42"/>
        <end position="128"/>
    </location>
</feature>
<comment type="caution">
    <text evidence="3">The sequence shown here is derived from an EMBL/GenBank/DDBJ whole genome shotgun (WGS) entry which is preliminary data.</text>
</comment>
<gene>
    <name evidence="3" type="ORF">K0O23_13015</name>
</gene>
<dbReference type="PANTHER" id="PTHR43861">
    <property type="entry name" value="TRANS-ACONITATE 2-METHYLTRANSFERASE-RELATED"/>
    <property type="match status" value="1"/>
</dbReference>
<dbReference type="CDD" id="cd02440">
    <property type="entry name" value="AdoMet_MTases"/>
    <property type="match status" value="1"/>
</dbReference>
<proteinExistence type="predicted"/>
<dbReference type="EMBL" id="JAHYXK010000010">
    <property type="protein sequence ID" value="MBW7467989.1"/>
    <property type="molecule type" value="Genomic_DNA"/>
</dbReference>
<evidence type="ECO:0000256" key="1">
    <source>
        <dbReference type="ARBA" id="ARBA00022679"/>
    </source>
</evidence>
<dbReference type="GO" id="GO:0008168">
    <property type="term" value="F:methyltransferase activity"/>
    <property type="evidence" value="ECO:0007669"/>
    <property type="project" value="UniProtKB-KW"/>
</dbReference>
<dbReference type="Pfam" id="PF13649">
    <property type="entry name" value="Methyltransf_25"/>
    <property type="match status" value="1"/>
</dbReference>
<dbReference type="InterPro" id="IPR029063">
    <property type="entry name" value="SAM-dependent_MTases_sf"/>
</dbReference>
<organism evidence="3 4">
    <name type="scientific">Pontibacter aydingkolensis</name>
    <dbReference type="NCBI Taxonomy" id="1911536"/>
    <lineage>
        <taxon>Bacteria</taxon>
        <taxon>Pseudomonadati</taxon>
        <taxon>Bacteroidota</taxon>
        <taxon>Cytophagia</taxon>
        <taxon>Cytophagales</taxon>
        <taxon>Hymenobacteraceae</taxon>
        <taxon>Pontibacter</taxon>
    </lineage>
</organism>
<evidence type="ECO:0000259" key="2">
    <source>
        <dbReference type="Pfam" id="PF13649"/>
    </source>
</evidence>
<name>A0ABS7CVW1_9BACT</name>
<keyword evidence="4" id="KW-1185">Reference proteome</keyword>
<reference evidence="3 4" key="1">
    <citation type="journal article" date="2016" name="Int. J. Syst. Evol. Microbiol.">
        <title>Pontibacter aydingkolensis sp. nov., isolated from soil of a salt lake.</title>
        <authorList>
            <person name="Osman G."/>
            <person name="Zhang T."/>
            <person name="Lou K."/>
            <person name="Gao Y."/>
            <person name="Chang W."/>
            <person name="Lin Q."/>
            <person name="Yang H.M."/>
            <person name="Huo X.D."/>
            <person name="Wang N."/>
        </authorList>
    </citation>
    <scope>NUCLEOTIDE SEQUENCE [LARGE SCALE GENOMIC DNA]</scope>
    <source>
        <strain evidence="3 4">KACC 19255</strain>
    </source>
</reference>
<dbReference type="Proteomes" id="UP000813018">
    <property type="component" value="Unassembled WGS sequence"/>
</dbReference>
<protein>
    <submittedName>
        <fullName evidence="3">Class I SAM-dependent methyltransferase</fullName>
    </submittedName>
</protein>
<keyword evidence="3" id="KW-0489">Methyltransferase</keyword>
<dbReference type="RefSeq" id="WP_219877863.1">
    <property type="nucleotide sequence ID" value="NZ_JAHYXK010000010.1"/>
</dbReference>
<dbReference type="InterPro" id="IPR041698">
    <property type="entry name" value="Methyltransf_25"/>
</dbReference>
<dbReference type="Gene3D" id="3.40.50.150">
    <property type="entry name" value="Vaccinia Virus protein VP39"/>
    <property type="match status" value="1"/>
</dbReference>
<keyword evidence="1" id="KW-0808">Transferase</keyword>
<evidence type="ECO:0000313" key="3">
    <source>
        <dbReference type="EMBL" id="MBW7467989.1"/>
    </source>
</evidence>